<dbReference type="Proteomes" id="UP001195483">
    <property type="component" value="Unassembled WGS sequence"/>
</dbReference>
<proteinExistence type="predicted"/>
<sequence length="89" mass="9507">MYSIRNHCKMKIILAVVLLGLVALTMAQDNCANDAECQAHCNPHSGHCNGGVCHCDHNARQAPCEGHTCTCPDGSQGHCDHNGVCHCHS</sequence>
<keyword evidence="1" id="KW-0732">Signal</keyword>
<reference evidence="2" key="2">
    <citation type="journal article" date="2021" name="Genome Biol. Evol.">
        <title>Developing a high-quality reference genome for a parasitic bivalve with doubly uniparental inheritance (Bivalvia: Unionida).</title>
        <authorList>
            <person name="Smith C.H."/>
        </authorList>
    </citation>
    <scope>NUCLEOTIDE SEQUENCE</scope>
    <source>
        <strain evidence="2">CHS0354</strain>
        <tissue evidence="2">Mantle</tissue>
    </source>
</reference>
<evidence type="ECO:0000313" key="2">
    <source>
        <dbReference type="EMBL" id="KAK3608937.1"/>
    </source>
</evidence>
<protein>
    <submittedName>
        <fullName evidence="2">Uncharacterized protein</fullName>
    </submittedName>
</protein>
<name>A0AAE0TEI8_9BIVA</name>
<reference evidence="2" key="3">
    <citation type="submission" date="2023-05" db="EMBL/GenBank/DDBJ databases">
        <authorList>
            <person name="Smith C.H."/>
        </authorList>
    </citation>
    <scope>NUCLEOTIDE SEQUENCE</scope>
    <source>
        <strain evidence="2">CHS0354</strain>
        <tissue evidence="2">Mantle</tissue>
    </source>
</reference>
<reference evidence="2" key="1">
    <citation type="journal article" date="2021" name="Genome Biol. Evol.">
        <title>A High-Quality Reference Genome for a Parasitic Bivalve with Doubly Uniparental Inheritance (Bivalvia: Unionida).</title>
        <authorList>
            <person name="Smith C.H."/>
        </authorList>
    </citation>
    <scope>NUCLEOTIDE SEQUENCE</scope>
    <source>
        <strain evidence="2">CHS0354</strain>
    </source>
</reference>
<gene>
    <name evidence="2" type="ORF">CHS0354_039184</name>
</gene>
<dbReference type="AlphaFoldDB" id="A0AAE0TEI8"/>
<keyword evidence="3" id="KW-1185">Reference proteome</keyword>
<feature type="chain" id="PRO_5041979285" evidence="1">
    <location>
        <begin position="28"/>
        <end position="89"/>
    </location>
</feature>
<accession>A0AAE0TEI8</accession>
<evidence type="ECO:0000256" key="1">
    <source>
        <dbReference type="SAM" id="SignalP"/>
    </source>
</evidence>
<organism evidence="2 3">
    <name type="scientific">Potamilus streckersoni</name>
    <dbReference type="NCBI Taxonomy" id="2493646"/>
    <lineage>
        <taxon>Eukaryota</taxon>
        <taxon>Metazoa</taxon>
        <taxon>Spiralia</taxon>
        <taxon>Lophotrochozoa</taxon>
        <taxon>Mollusca</taxon>
        <taxon>Bivalvia</taxon>
        <taxon>Autobranchia</taxon>
        <taxon>Heteroconchia</taxon>
        <taxon>Palaeoheterodonta</taxon>
        <taxon>Unionida</taxon>
        <taxon>Unionoidea</taxon>
        <taxon>Unionidae</taxon>
        <taxon>Ambleminae</taxon>
        <taxon>Lampsilini</taxon>
        <taxon>Potamilus</taxon>
    </lineage>
</organism>
<evidence type="ECO:0000313" key="3">
    <source>
        <dbReference type="Proteomes" id="UP001195483"/>
    </source>
</evidence>
<comment type="caution">
    <text evidence="2">The sequence shown here is derived from an EMBL/GenBank/DDBJ whole genome shotgun (WGS) entry which is preliminary data.</text>
</comment>
<dbReference type="EMBL" id="JAEAOA010002293">
    <property type="protein sequence ID" value="KAK3608937.1"/>
    <property type="molecule type" value="Genomic_DNA"/>
</dbReference>
<feature type="signal peptide" evidence="1">
    <location>
        <begin position="1"/>
        <end position="27"/>
    </location>
</feature>